<dbReference type="Pfam" id="PF01425">
    <property type="entry name" value="Amidase"/>
    <property type="match status" value="1"/>
</dbReference>
<dbReference type="EMBL" id="MU858065">
    <property type="protein sequence ID" value="KAK4216756.1"/>
    <property type="molecule type" value="Genomic_DNA"/>
</dbReference>
<keyword evidence="4" id="KW-1185">Reference proteome</keyword>
<dbReference type="AlphaFoldDB" id="A0AAN7B8L7"/>
<dbReference type="InterPro" id="IPR036928">
    <property type="entry name" value="AS_sf"/>
</dbReference>
<protein>
    <submittedName>
        <fullName evidence="3">Amidase</fullName>
    </submittedName>
</protein>
<evidence type="ECO:0000313" key="4">
    <source>
        <dbReference type="Proteomes" id="UP001301769"/>
    </source>
</evidence>
<dbReference type="PANTHER" id="PTHR46310">
    <property type="entry name" value="AMIDASE 1"/>
    <property type="match status" value="1"/>
</dbReference>
<proteinExistence type="predicted"/>
<dbReference type="Proteomes" id="UP001301769">
    <property type="component" value="Unassembled WGS sequence"/>
</dbReference>
<evidence type="ECO:0000256" key="1">
    <source>
        <dbReference type="SAM" id="MobiDB-lite"/>
    </source>
</evidence>
<name>A0AAN7B8L7_9PEZI</name>
<evidence type="ECO:0000259" key="2">
    <source>
        <dbReference type="Pfam" id="PF01425"/>
    </source>
</evidence>
<accession>A0AAN7B8L7</accession>
<comment type="caution">
    <text evidence="3">The sequence shown here is derived from an EMBL/GenBank/DDBJ whole genome shotgun (WGS) entry which is preliminary data.</text>
</comment>
<dbReference type="InterPro" id="IPR023631">
    <property type="entry name" value="Amidase_dom"/>
</dbReference>
<reference evidence="3" key="1">
    <citation type="journal article" date="2023" name="Mol. Phylogenet. Evol.">
        <title>Genome-scale phylogeny and comparative genomics of the fungal order Sordariales.</title>
        <authorList>
            <person name="Hensen N."/>
            <person name="Bonometti L."/>
            <person name="Westerberg I."/>
            <person name="Brannstrom I.O."/>
            <person name="Guillou S."/>
            <person name="Cros-Aarteil S."/>
            <person name="Calhoun S."/>
            <person name="Haridas S."/>
            <person name="Kuo A."/>
            <person name="Mondo S."/>
            <person name="Pangilinan J."/>
            <person name="Riley R."/>
            <person name="LaButti K."/>
            <person name="Andreopoulos B."/>
            <person name="Lipzen A."/>
            <person name="Chen C."/>
            <person name="Yan M."/>
            <person name="Daum C."/>
            <person name="Ng V."/>
            <person name="Clum A."/>
            <person name="Steindorff A."/>
            <person name="Ohm R.A."/>
            <person name="Martin F."/>
            <person name="Silar P."/>
            <person name="Natvig D.O."/>
            <person name="Lalanne C."/>
            <person name="Gautier V."/>
            <person name="Ament-Velasquez S.L."/>
            <person name="Kruys A."/>
            <person name="Hutchinson M.I."/>
            <person name="Powell A.J."/>
            <person name="Barry K."/>
            <person name="Miller A.N."/>
            <person name="Grigoriev I.V."/>
            <person name="Debuchy R."/>
            <person name="Gladieux P."/>
            <person name="Hiltunen Thoren M."/>
            <person name="Johannesson H."/>
        </authorList>
    </citation>
    <scope>NUCLEOTIDE SEQUENCE</scope>
    <source>
        <strain evidence="3">PSN293</strain>
    </source>
</reference>
<reference evidence="3" key="2">
    <citation type="submission" date="2023-05" db="EMBL/GenBank/DDBJ databases">
        <authorList>
            <consortium name="Lawrence Berkeley National Laboratory"/>
            <person name="Steindorff A."/>
            <person name="Hensen N."/>
            <person name="Bonometti L."/>
            <person name="Westerberg I."/>
            <person name="Brannstrom I.O."/>
            <person name="Guillou S."/>
            <person name="Cros-Aarteil S."/>
            <person name="Calhoun S."/>
            <person name="Haridas S."/>
            <person name="Kuo A."/>
            <person name="Mondo S."/>
            <person name="Pangilinan J."/>
            <person name="Riley R."/>
            <person name="Labutti K."/>
            <person name="Andreopoulos B."/>
            <person name="Lipzen A."/>
            <person name="Chen C."/>
            <person name="Yanf M."/>
            <person name="Daum C."/>
            <person name="Ng V."/>
            <person name="Clum A."/>
            <person name="Ohm R."/>
            <person name="Martin F."/>
            <person name="Silar P."/>
            <person name="Natvig D."/>
            <person name="Lalanne C."/>
            <person name="Gautier V."/>
            <person name="Ament-Velasquez S.L."/>
            <person name="Kruys A."/>
            <person name="Hutchinson M.I."/>
            <person name="Powell A.J."/>
            <person name="Barry K."/>
            <person name="Miller A.N."/>
            <person name="Grigoriev I.V."/>
            <person name="Debuchy R."/>
            <person name="Gladieux P."/>
            <person name="Thoren M.H."/>
            <person name="Johannesson H."/>
        </authorList>
    </citation>
    <scope>NUCLEOTIDE SEQUENCE</scope>
    <source>
        <strain evidence="3">PSN293</strain>
    </source>
</reference>
<feature type="compositionally biased region" description="Basic and acidic residues" evidence="1">
    <location>
        <begin position="1"/>
        <end position="49"/>
    </location>
</feature>
<sequence>MSSSRRSDSLERELDYEDIVERTGKDSQGKRKEAKDMKDQDEKDKKQDDSYSMMEAAAKNFLKDAGYYGEEVTLVLVYTDNADQVIKAEDLVDFRINLLEKDDVFQPPFYSNVLFYGGQKLDSSLAPCAYEELAKKWNATKAVFRKGDPTLTVPPGPYVFMRGKTWQPWRTYYDTHACFMSSFKPSPHDPGKLVVVDSPIAGLDGRVVAPSRCYYKPSASRPLHGARIAVKDNIDIAGHKTSLCNRAWMDLYPPKTKHAACVQTVIDAGAIIIGKVKLQAMIMREEPLECVEFTAPFKPRADGYQVPSGSSHASAASIGAYDWLDFTFGSDTNGSGRKPASYNGCFSIRPSTGITDNDGVVGYFPQFDMPVFFGRSISRFPDFISTWYGKSPMLRPVPQDIKGTVRILYPSDYLPTPNPAQTELIDKFVSGLERAVSVKRTEISLAEQWKRDAPDGPEHADIAVYLETAGIYPFYHDQYHNTMGFIEKYKEKFGKPPFVHRALHWQWGVGKAIYRQERDECWRRSELYRHWLLEKVFNADSSETVTVMALPIETGQPNYRDADLPPYSLLSGYAALNMSPMSRAPEVTAPVGAIPYLSVVTEREEPLPVAVSLIGAPGTDLILVDLVERALKASGIPTEVKTGRFIH</sequence>
<gene>
    <name evidence="3" type="ORF">QBC37DRAFT_453580</name>
</gene>
<dbReference type="Gene3D" id="3.90.1300.10">
    <property type="entry name" value="Amidase signature (AS) domain"/>
    <property type="match status" value="1"/>
</dbReference>
<evidence type="ECO:0000313" key="3">
    <source>
        <dbReference type="EMBL" id="KAK4216756.1"/>
    </source>
</evidence>
<feature type="domain" description="Amidase" evidence="2">
    <location>
        <begin position="219"/>
        <end position="620"/>
    </location>
</feature>
<organism evidence="3 4">
    <name type="scientific">Rhypophila decipiens</name>
    <dbReference type="NCBI Taxonomy" id="261697"/>
    <lineage>
        <taxon>Eukaryota</taxon>
        <taxon>Fungi</taxon>
        <taxon>Dikarya</taxon>
        <taxon>Ascomycota</taxon>
        <taxon>Pezizomycotina</taxon>
        <taxon>Sordariomycetes</taxon>
        <taxon>Sordariomycetidae</taxon>
        <taxon>Sordariales</taxon>
        <taxon>Naviculisporaceae</taxon>
        <taxon>Rhypophila</taxon>
    </lineage>
</organism>
<dbReference type="PANTHER" id="PTHR46310:SF7">
    <property type="entry name" value="AMIDASE 1"/>
    <property type="match status" value="1"/>
</dbReference>
<dbReference type="SUPFAM" id="SSF75304">
    <property type="entry name" value="Amidase signature (AS) enzymes"/>
    <property type="match status" value="1"/>
</dbReference>
<feature type="region of interest" description="Disordered" evidence="1">
    <location>
        <begin position="1"/>
        <end position="51"/>
    </location>
</feature>